<evidence type="ECO:0000256" key="1">
    <source>
        <dbReference type="ARBA" id="ARBA00004141"/>
    </source>
</evidence>
<evidence type="ECO:0000256" key="5">
    <source>
        <dbReference type="ARBA" id="ARBA00022989"/>
    </source>
</evidence>
<dbReference type="EMBL" id="CAKMRJ010004445">
    <property type="protein sequence ID" value="CAH1436571.1"/>
    <property type="molecule type" value="Genomic_DNA"/>
</dbReference>
<name>A0AAU9NFC2_9ASTR</name>
<feature type="transmembrane region" description="Helical" evidence="10">
    <location>
        <begin position="117"/>
        <end position="136"/>
    </location>
</feature>
<protein>
    <recommendedName>
        <fullName evidence="13">Aluminum-activated malate transporter</fullName>
    </recommendedName>
</protein>
<proteinExistence type="inferred from homology"/>
<feature type="region of interest" description="Disordered" evidence="9">
    <location>
        <begin position="411"/>
        <end position="430"/>
    </location>
</feature>
<dbReference type="AlphaFoldDB" id="A0AAU9NFC2"/>
<feature type="transmembrane region" description="Helical" evidence="10">
    <location>
        <begin position="34"/>
        <end position="53"/>
    </location>
</feature>
<comment type="caution">
    <text evidence="11">The sequence shown here is derived from an EMBL/GenBank/DDBJ whole genome shotgun (WGS) entry which is preliminary data.</text>
</comment>
<feature type="transmembrane region" description="Helical" evidence="10">
    <location>
        <begin position="91"/>
        <end position="111"/>
    </location>
</feature>
<feature type="transmembrane region" description="Helical" evidence="10">
    <location>
        <begin position="143"/>
        <end position="163"/>
    </location>
</feature>
<dbReference type="Proteomes" id="UP001157418">
    <property type="component" value="Unassembled WGS sequence"/>
</dbReference>
<keyword evidence="5 10" id="KW-1133">Transmembrane helix</keyword>
<sequence>MENPLKASLLKMNAPIVDLAKKINKLGKEDPRRIVHSFKVALAITLVSMVYYLRPLYKGMGDAGIWAILTVVVVFEYTAGATLCKGMNRGLATLLAGALGLGAEYFARLFGPKAESIVLGCLVFLLVAAATFSRFIPHIKKRYDYGVLIFILTFSLVAVSGYRVENIMELAHQRLLTIILGGATCIIISICVCPVWAGEDLHILIVSNMEKLASFLEGFGGEIFQLPLEAENADGSNEPDKSFLGAYKSVLNSKATEESLANFAWWEPGHGKFRFSHPWKQYLKIGVLMRQCAYHIESLNGYLDARFQASSEFRKRVQGPCTTMSSEAGKALKELALSIKTFSYPSNSAMNIQICKKAVDEVNSTLQASMVGEWDILEIIPIITVISILNDIVKCIETIFEAIEELSEQAHFKKSPHEPEKPQILHGGAVAPVGDKEHDSGFVTIIIHKITPDQSLEIQAPRG</sequence>
<keyword evidence="8" id="KW-0407">Ion channel</keyword>
<dbReference type="PANTHER" id="PTHR31086">
    <property type="entry name" value="ALUMINUM-ACTIVATED MALATE TRANSPORTER 10"/>
    <property type="match status" value="1"/>
</dbReference>
<accession>A0AAU9NFC2</accession>
<evidence type="ECO:0000256" key="3">
    <source>
        <dbReference type="ARBA" id="ARBA00022448"/>
    </source>
</evidence>
<evidence type="ECO:0000256" key="2">
    <source>
        <dbReference type="ARBA" id="ARBA00007079"/>
    </source>
</evidence>
<dbReference type="InterPro" id="IPR020966">
    <property type="entry name" value="ALMT"/>
</dbReference>
<evidence type="ECO:0000313" key="12">
    <source>
        <dbReference type="Proteomes" id="UP001157418"/>
    </source>
</evidence>
<evidence type="ECO:0000256" key="9">
    <source>
        <dbReference type="SAM" id="MobiDB-lite"/>
    </source>
</evidence>
<comment type="subcellular location">
    <subcellularLocation>
        <location evidence="1">Membrane</location>
        <topology evidence="1">Multi-pass membrane protein</topology>
    </subcellularLocation>
</comment>
<evidence type="ECO:0000313" key="11">
    <source>
        <dbReference type="EMBL" id="CAH1436571.1"/>
    </source>
</evidence>
<comment type="similarity">
    <text evidence="2">Belongs to the aromatic acid exporter (TC 2.A.85) family.</text>
</comment>
<feature type="transmembrane region" description="Helical" evidence="10">
    <location>
        <begin position="65"/>
        <end position="84"/>
    </location>
</feature>
<dbReference type="GO" id="GO:0034220">
    <property type="term" value="P:monoatomic ion transmembrane transport"/>
    <property type="evidence" value="ECO:0007669"/>
    <property type="project" value="UniProtKB-KW"/>
</dbReference>
<evidence type="ECO:0000256" key="7">
    <source>
        <dbReference type="ARBA" id="ARBA00023136"/>
    </source>
</evidence>
<evidence type="ECO:0008006" key="13">
    <source>
        <dbReference type="Google" id="ProtNLM"/>
    </source>
</evidence>
<feature type="transmembrane region" description="Helical" evidence="10">
    <location>
        <begin position="175"/>
        <end position="197"/>
    </location>
</feature>
<evidence type="ECO:0000256" key="10">
    <source>
        <dbReference type="SAM" id="Phobius"/>
    </source>
</evidence>
<dbReference type="Pfam" id="PF11744">
    <property type="entry name" value="ALMT"/>
    <property type="match status" value="1"/>
</dbReference>
<organism evidence="11 12">
    <name type="scientific">Lactuca virosa</name>
    <dbReference type="NCBI Taxonomy" id="75947"/>
    <lineage>
        <taxon>Eukaryota</taxon>
        <taxon>Viridiplantae</taxon>
        <taxon>Streptophyta</taxon>
        <taxon>Embryophyta</taxon>
        <taxon>Tracheophyta</taxon>
        <taxon>Spermatophyta</taxon>
        <taxon>Magnoliopsida</taxon>
        <taxon>eudicotyledons</taxon>
        <taxon>Gunneridae</taxon>
        <taxon>Pentapetalae</taxon>
        <taxon>asterids</taxon>
        <taxon>campanulids</taxon>
        <taxon>Asterales</taxon>
        <taxon>Asteraceae</taxon>
        <taxon>Cichorioideae</taxon>
        <taxon>Cichorieae</taxon>
        <taxon>Lactucinae</taxon>
        <taxon>Lactuca</taxon>
    </lineage>
</organism>
<dbReference type="GO" id="GO:0015743">
    <property type="term" value="P:malate transport"/>
    <property type="evidence" value="ECO:0007669"/>
    <property type="project" value="InterPro"/>
</dbReference>
<keyword evidence="4 10" id="KW-0812">Transmembrane</keyword>
<keyword evidence="3" id="KW-0813">Transport</keyword>
<evidence type="ECO:0000256" key="6">
    <source>
        <dbReference type="ARBA" id="ARBA00023065"/>
    </source>
</evidence>
<keyword evidence="6" id="KW-0406">Ion transport</keyword>
<keyword evidence="12" id="KW-1185">Reference proteome</keyword>
<evidence type="ECO:0000256" key="4">
    <source>
        <dbReference type="ARBA" id="ARBA00022692"/>
    </source>
</evidence>
<keyword evidence="7 10" id="KW-0472">Membrane</keyword>
<reference evidence="11 12" key="1">
    <citation type="submission" date="2022-01" db="EMBL/GenBank/DDBJ databases">
        <authorList>
            <person name="Xiong W."/>
            <person name="Schranz E."/>
        </authorList>
    </citation>
    <scope>NUCLEOTIDE SEQUENCE [LARGE SCALE GENOMIC DNA]</scope>
</reference>
<feature type="compositionally biased region" description="Basic and acidic residues" evidence="9">
    <location>
        <begin position="411"/>
        <end position="423"/>
    </location>
</feature>
<evidence type="ECO:0000256" key="8">
    <source>
        <dbReference type="ARBA" id="ARBA00023303"/>
    </source>
</evidence>
<dbReference type="GO" id="GO:0016020">
    <property type="term" value="C:membrane"/>
    <property type="evidence" value="ECO:0007669"/>
    <property type="project" value="UniProtKB-SubCell"/>
</dbReference>
<gene>
    <name evidence="11" type="ORF">LVIROSA_LOCUS22940</name>
</gene>